<dbReference type="RefSeq" id="WP_306833326.1">
    <property type="nucleotide sequence ID" value="NZ_JAUSRF010000005.1"/>
</dbReference>
<comment type="caution">
    <text evidence="2">The sequence shown here is derived from an EMBL/GenBank/DDBJ whole genome shotgun (WGS) entry which is preliminary data.</text>
</comment>
<evidence type="ECO:0000313" key="3">
    <source>
        <dbReference type="Proteomes" id="UP001241472"/>
    </source>
</evidence>
<dbReference type="InterPro" id="IPR054189">
    <property type="entry name" value="DUF6894"/>
</dbReference>
<dbReference type="Proteomes" id="UP001241472">
    <property type="component" value="Unassembled WGS sequence"/>
</dbReference>
<dbReference type="Pfam" id="PF21834">
    <property type="entry name" value="DUF6894"/>
    <property type="match status" value="1"/>
</dbReference>
<protein>
    <recommendedName>
        <fullName evidence="1">DUF6894 domain-containing protein</fullName>
    </recommendedName>
</protein>
<feature type="domain" description="DUF6894" evidence="1">
    <location>
        <begin position="3"/>
        <end position="71"/>
    </location>
</feature>
<keyword evidence="3" id="KW-1185">Reference proteome</keyword>
<proteinExistence type="predicted"/>
<evidence type="ECO:0000313" key="2">
    <source>
        <dbReference type="EMBL" id="MDP9837011.1"/>
    </source>
</evidence>
<sequence length="78" mass="8816">MTRYFFNIQRHDVLEEDPDGAEFETLQQAIHEAVLAARELLAEKVRHGDIVDGDAFKITTADGEVVHSLPLKSVLRLE</sequence>
<evidence type="ECO:0000259" key="1">
    <source>
        <dbReference type="Pfam" id="PF21834"/>
    </source>
</evidence>
<gene>
    <name evidence="2" type="ORF">J2T09_001763</name>
</gene>
<name>A0ABT9PRB9_9HYPH</name>
<dbReference type="EMBL" id="JAUSRF010000005">
    <property type="protein sequence ID" value="MDP9837011.1"/>
    <property type="molecule type" value="Genomic_DNA"/>
</dbReference>
<reference evidence="2 3" key="1">
    <citation type="submission" date="2023-07" db="EMBL/GenBank/DDBJ databases">
        <title>Sorghum-associated microbial communities from plants grown in Nebraska, USA.</title>
        <authorList>
            <person name="Schachtman D."/>
        </authorList>
    </citation>
    <scope>NUCLEOTIDE SEQUENCE [LARGE SCALE GENOMIC DNA]</scope>
    <source>
        <strain evidence="2 3">DS1307</strain>
    </source>
</reference>
<accession>A0ABT9PRB9</accession>
<organism evidence="2 3">
    <name type="scientific">Neorhizobium huautlense</name>
    <dbReference type="NCBI Taxonomy" id="67774"/>
    <lineage>
        <taxon>Bacteria</taxon>
        <taxon>Pseudomonadati</taxon>
        <taxon>Pseudomonadota</taxon>
        <taxon>Alphaproteobacteria</taxon>
        <taxon>Hyphomicrobiales</taxon>
        <taxon>Rhizobiaceae</taxon>
        <taxon>Rhizobium/Agrobacterium group</taxon>
        <taxon>Neorhizobium</taxon>
    </lineage>
</organism>